<evidence type="ECO:0000313" key="2">
    <source>
        <dbReference type="EMBL" id="RVU03469.1"/>
    </source>
</evidence>
<organism evidence="2 3">
    <name type="scientific">Novosphingobium umbonatum</name>
    <dbReference type="NCBI Taxonomy" id="1908524"/>
    <lineage>
        <taxon>Bacteria</taxon>
        <taxon>Pseudomonadati</taxon>
        <taxon>Pseudomonadota</taxon>
        <taxon>Alphaproteobacteria</taxon>
        <taxon>Sphingomonadales</taxon>
        <taxon>Sphingomonadaceae</taxon>
        <taxon>Novosphingobium</taxon>
    </lineage>
</organism>
<dbReference type="EMBL" id="SACO01000015">
    <property type="protein sequence ID" value="RVU03469.1"/>
    <property type="molecule type" value="Genomic_DNA"/>
</dbReference>
<name>A0A3S2Y6P7_9SPHN</name>
<evidence type="ECO:0000313" key="3">
    <source>
        <dbReference type="Proteomes" id="UP000282837"/>
    </source>
</evidence>
<sequence>MACFGLGGLRWGQAVLVGFDLAALGFLASLAPFARDSSAAQVRRHARENDTNRLAVLIITSVVMLVIVTALLVDLPFARAAQGVERKLQLALVLGSLLVAWGFTTAIYTLHYAHLCYRENSTGGLVFPAEAESGAPDFWDFAYFAATVSMAFATSDIAITSRAIRRTCMVHGVAAFFYNLIVLAFTINVTAGG</sequence>
<dbReference type="Pfam" id="PF07077">
    <property type="entry name" value="DUF1345"/>
    <property type="match status" value="1"/>
</dbReference>
<keyword evidence="1" id="KW-0812">Transmembrane</keyword>
<comment type="caution">
    <text evidence="2">The sequence shown here is derived from an EMBL/GenBank/DDBJ whole genome shotgun (WGS) entry which is preliminary data.</text>
</comment>
<keyword evidence="3" id="KW-1185">Reference proteome</keyword>
<dbReference type="Proteomes" id="UP000282837">
    <property type="component" value="Unassembled WGS sequence"/>
</dbReference>
<keyword evidence="1" id="KW-1133">Transmembrane helix</keyword>
<accession>A0A3S2Y6P7</accession>
<protein>
    <submittedName>
        <fullName evidence="2">DUF1345 domain-containing protein</fullName>
    </submittedName>
</protein>
<feature type="transmembrane region" description="Helical" evidence="1">
    <location>
        <begin position="90"/>
        <end position="110"/>
    </location>
</feature>
<dbReference type="AlphaFoldDB" id="A0A3S2Y6P7"/>
<reference evidence="2 3" key="1">
    <citation type="submission" date="2019-01" db="EMBL/GenBank/DDBJ databases">
        <authorList>
            <person name="Chen W.-M."/>
        </authorList>
    </citation>
    <scope>NUCLEOTIDE SEQUENCE [LARGE SCALE GENOMIC DNA]</scope>
    <source>
        <strain evidence="2 3">FSY-9</strain>
    </source>
</reference>
<gene>
    <name evidence="2" type="ORF">EOE18_15820</name>
</gene>
<dbReference type="InterPro" id="IPR009781">
    <property type="entry name" value="DUF1345"/>
</dbReference>
<dbReference type="OrthoDB" id="64737at2"/>
<feature type="transmembrane region" description="Helical" evidence="1">
    <location>
        <begin position="54"/>
        <end position="78"/>
    </location>
</feature>
<evidence type="ECO:0000256" key="1">
    <source>
        <dbReference type="SAM" id="Phobius"/>
    </source>
</evidence>
<feature type="transmembrane region" description="Helical" evidence="1">
    <location>
        <begin position="171"/>
        <end position="191"/>
    </location>
</feature>
<feature type="transmembrane region" description="Helical" evidence="1">
    <location>
        <begin position="12"/>
        <end position="34"/>
    </location>
</feature>
<proteinExistence type="predicted"/>
<keyword evidence="1" id="KW-0472">Membrane</keyword>